<evidence type="ECO:0000259" key="5">
    <source>
        <dbReference type="PROSITE" id="PS50977"/>
    </source>
</evidence>
<accession>A0A918AKP2</accession>
<evidence type="ECO:0000256" key="4">
    <source>
        <dbReference type="PROSITE-ProRule" id="PRU00335"/>
    </source>
</evidence>
<dbReference type="InterPro" id="IPR001647">
    <property type="entry name" value="HTH_TetR"/>
</dbReference>
<evidence type="ECO:0000313" key="7">
    <source>
        <dbReference type="Proteomes" id="UP000639606"/>
    </source>
</evidence>
<evidence type="ECO:0000256" key="2">
    <source>
        <dbReference type="ARBA" id="ARBA00023125"/>
    </source>
</evidence>
<comment type="caution">
    <text evidence="6">The sequence shown here is derived from an EMBL/GenBank/DDBJ whole genome shotgun (WGS) entry which is preliminary data.</text>
</comment>
<protein>
    <submittedName>
        <fullName evidence="6">TetR family transcriptional regulator</fullName>
    </submittedName>
</protein>
<dbReference type="InterPro" id="IPR050109">
    <property type="entry name" value="HTH-type_TetR-like_transc_reg"/>
</dbReference>
<feature type="DNA-binding region" description="H-T-H motif" evidence="4">
    <location>
        <begin position="31"/>
        <end position="50"/>
    </location>
</feature>
<reference evidence="6" key="2">
    <citation type="submission" date="2020-09" db="EMBL/GenBank/DDBJ databases">
        <authorList>
            <person name="Sun Q."/>
            <person name="Ohkuma M."/>
        </authorList>
    </citation>
    <scope>NUCLEOTIDE SEQUENCE</scope>
    <source>
        <strain evidence="6">JCM 3313</strain>
    </source>
</reference>
<dbReference type="PROSITE" id="PS50977">
    <property type="entry name" value="HTH_TETR_2"/>
    <property type="match status" value="1"/>
</dbReference>
<dbReference type="Proteomes" id="UP000639606">
    <property type="component" value="Unassembled WGS sequence"/>
</dbReference>
<dbReference type="InterPro" id="IPR009057">
    <property type="entry name" value="Homeodomain-like_sf"/>
</dbReference>
<dbReference type="GO" id="GO:0000976">
    <property type="term" value="F:transcription cis-regulatory region binding"/>
    <property type="evidence" value="ECO:0007669"/>
    <property type="project" value="TreeGrafter"/>
</dbReference>
<dbReference type="Gene3D" id="1.10.357.10">
    <property type="entry name" value="Tetracycline Repressor, domain 2"/>
    <property type="match status" value="1"/>
</dbReference>
<keyword evidence="1" id="KW-0805">Transcription regulation</keyword>
<dbReference type="InterPro" id="IPR049445">
    <property type="entry name" value="TetR_SbtR-like_C"/>
</dbReference>
<dbReference type="PANTHER" id="PTHR30055">
    <property type="entry name" value="HTH-TYPE TRANSCRIPTIONAL REGULATOR RUTR"/>
    <property type="match status" value="1"/>
</dbReference>
<name>A0A918AKP2_9PSEU</name>
<keyword evidence="3" id="KW-0804">Transcription</keyword>
<dbReference type="PANTHER" id="PTHR30055:SF234">
    <property type="entry name" value="HTH-TYPE TRANSCRIPTIONAL REGULATOR BETI"/>
    <property type="match status" value="1"/>
</dbReference>
<reference evidence="6" key="1">
    <citation type="journal article" date="2014" name="Int. J. Syst. Evol. Microbiol.">
        <title>Complete genome sequence of Corynebacterium casei LMG S-19264T (=DSM 44701T), isolated from a smear-ripened cheese.</title>
        <authorList>
            <consortium name="US DOE Joint Genome Institute (JGI-PGF)"/>
            <person name="Walter F."/>
            <person name="Albersmeier A."/>
            <person name="Kalinowski J."/>
            <person name="Ruckert C."/>
        </authorList>
    </citation>
    <scope>NUCLEOTIDE SEQUENCE</scope>
    <source>
        <strain evidence="6">JCM 3313</strain>
    </source>
</reference>
<dbReference type="EMBL" id="BMRG01000003">
    <property type="protein sequence ID" value="GGP49897.1"/>
    <property type="molecule type" value="Genomic_DNA"/>
</dbReference>
<keyword evidence="7" id="KW-1185">Reference proteome</keyword>
<evidence type="ECO:0000256" key="1">
    <source>
        <dbReference type="ARBA" id="ARBA00023015"/>
    </source>
</evidence>
<evidence type="ECO:0000313" key="6">
    <source>
        <dbReference type="EMBL" id="GGP49897.1"/>
    </source>
</evidence>
<dbReference type="Pfam" id="PF21597">
    <property type="entry name" value="TetR_C_43"/>
    <property type="match status" value="1"/>
</dbReference>
<dbReference type="PRINTS" id="PR00455">
    <property type="entry name" value="HTHTETR"/>
</dbReference>
<dbReference type="SUPFAM" id="SSF48498">
    <property type="entry name" value="Tetracyclin repressor-like, C-terminal domain"/>
    <property type="match status" value="1"/>
</dbReference>
<dbReference type="InterPro" id="IPR036271">
    <property type="entry name" value="Tet_transcr_reg_TetR-rel_C_sf"/>
</dbReference>
<dbReference type="SUPFAM" id="SSF46689">
    <property type="entry name" value="Homeodomain-like"/>
    <property type="match status" value="1"/>
</dbReference>
<dbReference type="AlphaFoldDB" id="A0A918AKP2"/>
<sequence length="185" mass="19786">MGGREAEARRNDARVLAAASAVFEELGDDAPVSAIARRAGVGMGSLYRRYPTKEVLVHDVCLAALQRVADLAESALRDDDAWGALERVLRGTVESGATKLLGLRRTRTDDLRAAAERAGAALERLVERARAEGGLREGVSAGDLLHLARLVTGAEPGLRERYLALVLDGLRARLPLPGPAPEWGF</sequence>
<keyword evidence="2 4" id="KW-0238">DNA-binding</keyword>
<feature type="domain" description="HTH tetR-type" evidence="5">
    <location>
        <begin position="9"/>
        <end position="68"/>
    </location>
</feature>
<proteinExistence type="predicted"/>
<gene>
    <name evidence="6" type="ORF">GCM10010185_22610</name>
</gene>
<dbReference type="RefSeq" id="WP_189223141.1">
    <property type="nucleotide sequence ID" value="NZ_BMRG01000003.1"/>
</dbReference>
<organism evidence="6 7">
    <name type="scientific">Saccharothrix coeruleofusca</name>
    <dbReference type="NCBI Taxonomy" id="33919"/>
    <lineage>
        <taxon>Bacteria</taxon>
        <taxon>Bacillati</taxon>
        <taxon>Actinomycetota</taxon>
        <taxon>Actinomycetes</taxon>
        <taxon>Pseudonocardiales</taxon>
        <taxon>Pseudonocardiaceae</taxon>
        <taxon>Saccharothrix</taxon>
    </lineage>
</organism>
<dbReference type="Pfam" id="PF00440">
    <property type="entry name" value="TetR_N"/>
    <property type="match status" value="1"/>
</dbReference>
<dbReference type="GO" id="GO:0003700">
    <property type="term" value="F:DNA-binding transcription factor activity"/>
    <property type="evidence" value="ECO:0007669"/>
    <property type="project" value="TreeGrafter"/>
</dbReference>
<evidence type="ECO:0000256" key="3">
    <source>
        <dbReference type="ARBA" id="ARBA00023163"/>
    </source>
</evidence>